<reference evidence="1 2" key="1">
    <citation type="submission" date="2024-09" db="EMBL/GenBank/DDBJ databases">
        <authorList>
            <person name="Sun Q."/>
            <person name="Mori K."/>
        </authorList>
    </citation>
    <scope>NUCLEOTIDE SEQUENCE [LARGE SCALE GENOMIC DNA]</scope>
    <source>
        <strain evidence="1 2">TISTR 2452</strain>
    </source>
</reference>
<name>A0ABV5KKV2_9BACL</name>
<dbReference type="RefSeq" id="WP_377492476.1">
    <property type="nucleotide sequence ID" value="NZ_JBHMDO010000015.1"/>
</dbReference>
<gene>
    <name evidence="1" type="ORF">ACFFSY_07920</name>
</gene>
<sequence>MSARLKVKNINMSMGARSKRARVSDCCGHGHGHRDNAVAGIQEAGRELSNFFDKLQLEANAARLVRAIRCRSKRVIEDLLGPDCQVVCFFRHGRFSCVRITCVFGTCCDVRITFDICVSNGPCGPNLTFG</sequence>
<organism evidence="1 2">
    <name type="scientific">Paenibacillus aurantiacus</name>
    <dbReference type="NCBI Taxonomy" id="1936118"/>
    <lineage>
        <taxon>Bacteria</taxon>
        <taxon>Bacillati</taxon>
        <taxon>Bacillota</taxon>
        <taxon>Bacilli</taxon>
        <taxon>Bacillales</taxon>
        <taxon>Paenibacillaceae</taxon>
        <taxon>Paenibacillus</taxon>
    </lineage>
</organism>
<dbReference type="Proteomes" id="UP001589747">
    <property type="component" value="Unassembled WGS sequence"/>
</dbReference>
<evidence type="ECO:0000313" key="2">
    <source>
        <dbReference type="Proteomes" id="UP001589747"/>
    </source>
</evidence>
<accession>A0ABV5KKV2</accession>
<keyword evidence="2" id="KW-1185">Reference proteome</keyword>
<dbReference type="EMBL" id="JBHMDO010000015">
    <property type="protein sequence ID" value="MFB9325853.1"/>
    <property type="molecule type" value="Genomic_DNA"/>
</dbReference>
<proteinExistence type="predicted"/>
<comment type="caution">
    <text evidence="1">The sequence shown here is derived from an EMBL/GenBank/DDBJ whole genome shotgun (WGS) entry which is preliminary data.</text>
</comment>
<protein>
    <submittedName>
        <fullName evidence="1">Uncharacterized protein</fullName>
    </submittedName>
</protein>
<evidence type="ECO:0000313" key="1">
    <source>
        <dbReference type="EMBL" id="MFB9325853.1"/>
    </source>
</evidence>